<comment type="subcellular location">
    <subcellularLocation>
        <location evidence="7">Cell membrane</location>
        <topology evidence="7">Multi-pass membrane protein</topology>
    </subcellularLocation>
</comment>
<evidence type="ECO:0000256" key="7">
    <source>
        <dbReference type="HAMAP-Rule" id="MF_01147"/>
    </source>
</evidence>
<dbReference type="EMBL" id="JACRIW010000013">
    <property type="protein sequence ID" value="MBI5168147.1"/>
    <property type="molecule type" value="Genomic_DNA"/>
</dbReference>
<comment type="catalytic activity">
    <reaction evidence="7">
        <text>L-cysteinyl-[prolipoprotein] + a 1,2-diacyl-sn-glycero-3-phospho-(1'-sn-glycerol) = an S-1,2-diacyl-sn-glyceryl-L-cysteinyl-[prolipoprotein] + sn-glycerol 1-phosphate + H(+)</text>
        <dbReference type="Rhea" id="RHEA:56712"/>
        <dbReference type="Rhea" id="RHEA-COMP:14679"/>
        <dbReference type="Rhea" id="RHEA-COMP:14680"/>
        <dbReference type="ChEBI" id="CHEBI:15378"/>
        <dbReference type="ChEBI" id="CHEBI:29950"/>
        <dbReference type="ChEBI" id="CHEBI:57685"/>
        <dbReference type="ChEBI" id="CHEBI:64716"/>
        <dbReference type="ChEBI" id="CHEBI:140658"/>
        <dbReference type="EC" id="2.5.1.145"/>
    </reaction>
</comment>
<evidence type="ECO:0000256" key="1">
    <source>
        <dbReference type="ARBA" id="ARBA00007150"/>
    </source>
</evidence>
<feature type="transmembrane region" description="Helical" evidence="7">
    <location>
        <begin position="44"/>
        <end position="64"/>
    </location>
</feature>
<dbReference type="NCBIfam" id="TIGR00544">
    <property type="entry name" value="lgt"/>
    <property type="match status" value="1"/>
</dbReference>
<proteinExistence type="inferred from homology"/>
<dbReference type="Pfam" id="PF01790">
    <property type="entry name" value="LGT"/>
    <property type="match status" value="1"/>
</dbReference>
<comment type="caution">
    <text evidence="8">The sequence shown here is derived from an EMBL/GenBank/DDBJ whole genome shotgun (WGS) entry which is preliminary data.</text>
</comment>
<dbReference type="Proteomes" id="UP000696931">
    <property type="component" value="Unassembled WGS sequence"/>
</dbReference>
<sequence>MFPELFQIGPIHLHSYGAMMAVAFLVGTSLGLREARRLGLNEDSLVNVILVTLVAAILGARALYVMEHLQQFRREWGSVLALWQGGLTLYGGIVAGTFAGLVTAKRIGMPRWLVADALTPSLALGTMFGRIGCYLNGCCYGRPTTLPWGVHFPRESFAFFEFGDTPVHPSQLYNAAVGFVLFAVLWARRKHFKVPGVLFWTFIIGFALARIGVDLTRNYEAEAVLMKTPWLELTESQITSVAMALFGLLMILRLRHAGPEDARA</sequence>
<evidence type="ECO:0000313" key="8">
    <source>
        <dbReference type="EMBL" id="MBI5168147.1"/>
    </source>
</evidence>
<dbReference type="HAMAP" id="MF_01147">
    <property type="entry name" value="Lgt"/>
    <property type="match status" value="1"/>
</dbReference>
<reference evidence="8" key="1">
    <citation type="submission" date="2020-07" db="EMBL/GenBank/DDBJ databases">
        <title>Huge and variable diversity of episymbiotic CPR bacteria and DPANN archaea in groundwater ecosystems.</title>
        <authorList>
            <person name="He C.Y."/>
            <person name="Keren R."/>
            <person name="Whittaker M."/>
            <person name="Farag I.F."/>
            <person name="Doudna J."/>
            <person name="Cate J.H.D."/>
            <person name="Banfield J.F."/>
        </authorList>
    </citation>
    <scope>NUCLEOTIDE SEQUENCE</scope>
    <source>
        <strain evidence="8">NC_groundwater_1813_Pr3_B-0.1um_71_17</strain>
    </source>
</reference>
<comment type="pathway">
    <text evidence="7">Protein modification; lipoprotein biosynthesis (diacylglyceryl transfer).</text>
</comment>
<dbReference type="AlphaFoldDB" id="A0A933W786"/>
<evidence type="ECO:0000256" key="2">
    <source>
        <dbReference type="ARBA" id="ARBA00022475"/>
    </source>
</evidence>
<feature type="transmembrane region" description="Helical" evidence="7">
    <location>
        <begin position="233"/>
        <end position="254"/>
    </location>
</feature>
<name>A0A933W786_UNCEI</name>
<evidence type="ECO:0000256" key="3">
    <source>
        <dbReference type="ARBA" id="ARBA00022679"/>
    </source>
</evidence>
<gene>
    <name evidence="7 8" type="primary">lgt</name>
    <name evidence="8" type="ORF">HZA61_01530</name>
</gene>
<feature type="binding site" evidence="7">
    <location>
        <position position="130"/>
    </location>
    <ligand>
        <name>a 1,2-diacyl-sn-glycero-3-phospho-(1'-sn-glycerol)</name>
        <dbReference type="ChEBI" id="CHEBI:64716"/>
    </ligand>
</feature>
<evidence type="ECO:0000256" key="5">
    <source>
        <dbReference type="ARBA" id="ARBA00022989"/>
    </source>
</evidence>
<feature type="transmembrane region" description="Helical" evidence="7">
    <location>
        <begin position="76"/>
        <end position="101"/>
    </location>
</feature>
<feature type="transmembrane region" description="Helical" evidence="7">
    <location>
        <begin position="13"/>
        <end position="32"/>
    </location>
</feature>
<dbReference type="GO" id="GO:0042158">
    <property type="term" value="P:lipoprotein biosynthetic process"/>
    <property type="evidence" value="ECO:0007669"/>
    <property type="project" value="UniProtKB-UniRule"/>
</dbReference>
<evidence type="ECO:0000256" key="6">
    <source>
        <dbReference type="ARBA" id="ARBA00023136"/>
    </source>
</evidence>
<keyword evidence="4 7" id="KW-0812">Transmembrane</keyword>
<evidence type="ECO:0000256" key="4">
    <source>
        <dbReference type="ARBA" id="ARBA00022692"/>
    </source>
</evidence>
<feature type="transmembrane region" description="Helical" evidence="7">
    <location>
        <begin position="194"/>
        <end position="213"/>
    </location>
</feature>
<organism evidence="8 9">
    <name type="scientific">Eiseniibacteriota bacterium</name>
    <dbReference type="NCBI Taxonomy" id="2212470"/>
    <lineage>
        <taxon>Bacteria</taxon>
        <taxon>Candidatus Eiseniibacteriota</taxon>
    </lineage>
</organism>
<comment type="similarity">
    <text evidence="1 7">Belongs to the Lgt family.</text>
</comment>
<dbReference type="PANTHER" id="PTHR30589">
    <property type="entry name" value="PROLIPOPROTEIN DIACYLGLYCERYL TRANSFERASE"/>
    <property type="match status" value="1"/>
</dbReference>
<dbReference type="PANTHER" id="PTHR30589:SF0">
    <property type="entry name" value="PHOSPHATIDYLGLYCEROL--PROLIPOPROTEIN DIACYLGLYCERYL TRANSFERASE"/>
    <property type="match status" value="1"/>
</dbReference>
<dbReference type="GO" id="GO:0008961">
    <property type="term" value="F:phosphatidylglycerol-prolipoprotein diacylglyceryl transferase activity"/>
    <property type="evidence" value="ECO:0007669"/>
    <property type="project" value="UniProtKB-UniRule"/>
</dbReference>
<keyword evidence="6 7" id="KW-0472">Membrane</keyword>
<keyword evidence="5 7" id="KW-1133">Transmembrane helix</keyword>
<dbReference type="InterPro" id="IPR001640">
    <property type="entry name" value="Lgt"/>
</dbReference>
<keyword evidence="3 7" id="KW-0808">Transferase</keyword>
<comment type="function">
    <text evidence="7">Catalyzes the transfer of the diacylglyceryl group from phosphatidylglycerol to the sulfhydryl group of the N-terminal cysteine of a prolipoprotein, the first step in the formation of mature lipoproteins.</text>
</comment>
<accession>A0A933W786</accession>
<dbReference type="GO" id="GO:0005886">
    <property type="term" value="C:plasma membrane"/>
    <property type="evidence" value="ECO:0007669"/>
    <property type="project" value="UniProtKB-SubCell"/>
</dbReference>
<keyword evidence="2 7" id="KW-1003">Cell membrane</keyword>
<dbReference type="EC" id="2.5.1.145" evidence="7"/>
<protein>
    <recommendedName>
        <fullName evidence="7">Phosphatidylglycerol--prolipoprotein diacylglyceryl transferase</fullName>
        <ecNumber evidence="7">2.5.1.145</ecNumber>
    </recommendedName>
</protein>
<evidence type="ECO:0000313" key="9">
    <source>
        <dbReference type="Proteomes" id="UP000696931"/>
    </source>
</evidence>